<dbReference type="InterPro" id="IPR019278">
    <property type="entry name" value="DICT_dom"/>
</dbReference>
<organism evidence="2 3">
    <name type="scientific">Lentzea albida</name>
    <dbReference type="NCBI Taxonomy" id="65499"/>
    <lineage>
        <taxon>Bacteria</taxon>
        <taxon>Bacillati</taxon>
        <taxon>Actinomycetota</taxon>
        <taxon>Actinomycetes</taxon>
        <taxon>Pseudonocardiales</taxon>
        <taxon>Pseudonocardiaceae</taxon>
        <taxon>Lentzea</taxon>
    </lineage>
</organism>
<protein>
    <submittedName>
        <fullName evidence="2">DICT domain-containing protein</fullName>
    </submittedName>
</protein>
<dbReference type="InterPro" id="IPR000160">
    <property type="entry name" value="GGDEF_dom"/>
</dbReference>
<dbReference type="SUPFAM" id="SSF55073">
    <property type="entry name" value="Nucleotide cyclase"/>
    <property type="match status" value="1"/>
</dbReference>
<dbReference type="PROSITE" id="PS50887">
    <property type="entry name" value="GGDEF"/>
    <property type="match status" value="1"/>
</dbReference>
<gene>
    <name evidence="2" type="ORF">SAMN04488000_111130</name>
</gene>
<dbReference type="OrthoDB" id="3571050at2"/>
<dbReference type="Proteomes" id="UP000199503">
    <property type="component" value="Unassembled WGS sequence"/>
</dbReference>
<evidence type="ECO:0000259" key="1">
    <source>
        <dbReference type="PROSITE" id="PS50887"/>
    </source>
</evidence>
<dbReference type="Pfam" id="PF00990">
    <property type="entry name" value="GGDEF"/>
    <property type="match status" value="1"/>
</dbReference>
<accession>A0A1H9RKK4</accession>
<keyword evidence="3" id="KW-1185">Reference proteome</keyword>
<sequence>MAIPDTGVRAGLLSKRTLVVASHAVEQAALAGERHEPVIVLALFQRLPYFQREAEVYRRIAALASVTVVGMVSDARPDLPLGVTPVLLRPEEDLAREWSVVVLTPTFGACVVAIDLEELDPDGVTLEASRLFRGRWGFRREEAYAEAVRLRDALGDRVPPDVRRRFESVLNSVVDPPSGEVERRAEAVVRHLATRLVDARDATEHAVSSAVDQARDALDPWTGLHTLDSVNAWLGRQVADTVRIGLVVIRVPGLSSFPDVHGPSAAVHTENNIADVLRVHLRPVDRAARLNGDEFVLVLPGSSPLATQAVADRVLDALRGLHNTYPHLPVTAEVRVRHTRDRPIDVGGLGTRRAPVTPERPYTLSGTFDEEEWASFISL</sequence>
<evidence type="ECO:0000313" key="3">
    <source>
        <dbReference type="Proteomes" id="UP000199503"/>
    </source>
</evidence>
<evidence type="ECO:0000313" key="2">
    <source>
        <dbReference type="EMBL" id="SER72479.1"/>
    </source>
</evidence>
<proteinExistence type="predicted"/>
<feature type="domain" description="GGDEF" evidence="1">
    <location>
        <begin position="242"/>
        <end position="379"/>
    </location>
</feature>
<dbReference type="InterPro" id="IPR029787">
    <property type="entry name" value="Nucleotide_cyclase"/>
</dbReference>
<dbReference type="RefSeq" id="WP_143091708.1">
    <property type="nucleotide sequence ID" value="NZ_FOFV01000011.1"/>
</dbReference>
<dbReference type="Gene3D" id="3.30.70.270">
    <property type="match status" value="1"/>
</dbReference>
<dbReference type="SMART" id="SM00267">
    <property type="entry name" value="GGDEF"/>
    <property type="match status" value="1"/>
</dbReference>
<dbReference type="STRING" id="65499.SAMN04488000_111130"/>
<dbReference type="AlphaFoldDB" id="A0A1H9RKK4"/>
<dbReference type="EMBL" id="FOFV01000011">
    <property type="protein sequence ID" value="SER72479.1"/>
    <property type="molecule type" value="Genomic_DNA"/>
</dbReference>
<reference evidence="3" key="1">
    <citation type="submission" date="2016-10" db="EMBL/GenBank/DDBJ databases">
        <authorList>
            <person name="Varghese N."/>
            <person name="Submissions S."/>
        </authorList>
    </citation>
    <scope>NUCLEOTIDE SEQUENCE [LARGE SCALE GENOMIC DNA]</scope>
    <source>
        <strain evidence="3">DSM 44437</strain>
    </source>
</reference>
<dbReference type="Pfam" id="PF10069">
    <property type="entry name" value="DICT"/>
    <property type="match status" value="1"/>
</dbReference>
<dbReference type="InterPro" id="IPR043128">
    <property type="entry name" value="Rev_trsase/Diguanyl_cyclase"/>
</dbReference>
<name>A0A1H9RKK4_9PSEU</name>